<dbReference type="InterPro" id="IPR025799">
    <property type="entry name" value="Arg_MeTrfase"/>
</dbReference>
<dbReference type="PANTHER" id="PTHR11006">
    <property type="entry name" value="PROTEIN ARGININE N-METHYLTRANSFERASE"/>
    <property type="match status" value="1"/>
</dbReference>
<dbReference type="EMBL" id="LOMT01000127">
    <property type="protein sequence ID" value="KXX89227.1"/>
    <property type="molecule type" value="Genomic_DNA"/>
</dbReference>
<dbReference type="GO" id="GO:0042054">
    <property type="term" value="F:histone methyltransferase activity"/>
    <property type="evidence" value="ECO:0007669"/>
    <property type="project" value="TreeGrafter"/>
</dbReference>
<comment type="caution">
    <text evidence="1">The sequence shown here is derived from an EMBL/GenBank/DDBJ whole genome shotgun (WGS) entry which is preliminary data.</text>
</comment>
<keyword evidence="1" id="KW-0489">Methyltransferase</keyword>
<reference evidence="1 2" key="1">
    <citation type="submission" date="2015-12" db="EMBL/GenBank/DDBJ databases">
        <title>Bacillus cereus Group isolate.</title>
        <authorList>
            <person name="Kovac J."/>
        </authorList>
    </citation>
    <scope>NUCLEOTIDE SEQUENCE [LARGE SCALE GENOMIC DNA]</scope>
    <source>
        <strain evidence="1 2">FSL W8-0275</strain>
    </source>
</reference>
<dbReference type="PATRIC" id="fig|1396.432.peg.3127"/>
<dbReference type="PANTHER" id="PTHR11006:SF4">
    <property type="entry name" value="PROTEIN ARGININE N-METHYLTRANSFERASE 7"/>
    <property type="match status" value="1"/>
</dbReference>
<protein>
    <submittedName>
        <fullName evidence="1">Protein methyltransferase</fullName>
    </submittedName>
</protein>
<evidence type="ECO:0000313" key="2">
    <source>
        <dbReference type="Proteomes" id="UP000075591"/>
    </source>
</evidence>
<dbReference type="Proteomes" id="UP000075591">
    <property type="component" value="Unassembled WGS sequence"/>
</dbReference>
<dbReference type="InterPro" id="IPR019410">
    <property type="entry name" value="Methyltransf_16"/>
</dbReference>
<dbReference type="Gene3D" id="3.40.50.150">
    <property type="entry name" value="Vaccinia Virus protein VP39"/>
    <property type="match status" value="1"/>
</dbReference>
<dbReference type="AlphaFoldDB" id="A0A150AYT6"/>
<dbReference type="CDD" id="cd02440">
    <property type="entry name" value="AdoMet_MTases"/>
    <property type="match status" value="1"/>
</dbReference>
<name>A0A150AYT6_BACCE</name>
<dbReference type="Pfam" id="PF10294">
    <property type="entry name" value="Methyltransf_16"/>
    <property type="match status" value="1"/>
</dbReference>
<keyword evidence="1" id="KW-0808">Transferase</keyword>
<proteinExistence type="predicted"/>
<dbReference type="RefSeq" id="WP_017560034.1">
    <property type="nucleotide sequence ID" value="NZ_JARPVK010000001.1"/>
</dbReference>
<sequence>MIATISKNRTFPTWHFSMLSDRIRNNTIFEGISRMDVEGKTVFEIGTGAGLIALLFARQGAKKVVTCEVNKELAELAQYNIDKAGFSDIVTVVNMKSSELIDKKILDFSPDIIFTETFDCGVIGEGYREISKDIQSISNDKTIVLPGLVTQYGCLVSSEDMFGLNSVQDDILGFDLSSINQYSSQCYFPVKASVYNFESMSETFVLRPYDFKQGNVKVTHIDINPSVDSVCHGVLSYFVMDFNGIRVSNDVSDVSHWHQAFHPFEKPIFLSKNNSYKLMVDLNNKITIIQN</sequence>
<dbReference type="Gene3D" id="2.70.160.11">
    <property type="entry name" value="Hnrnp arginine n-methyltransferase1"/>
    <property type="match status" value="1"/>
</dbReference>
<gene>
    <name evidence="1" type="ORF">AT274_23360</name>
</gene>
<evidence type="ECO:0000313" key="1">
    <source>
        <dbReference type="EMBL" id="KXX89227.1"/>
    </source>
</evidence>
<dbReference type="GO" id="GO:0032259">
    <property type="term" value="P:methylation"/>
    <property type="evidence" value="ECO:0007669"/>
    <property type="project" value="UniProtKB-KW"/>
</dbReference>
<organism evidence="1 2">
    <name type="scientific">Bacillus cereus</name>
    <dbReference type="NCBI Taxonomy" id="1396"/>
    <lineage>
        <taxon>Bacteria</taxon>
        <taxon>Bacillati</taxon>
        <taxon>Bacillota</taxon>
        <taxon>Bacilli</taxon>
        <taxon>Bacillales</taxon>
        <taxon>Bacillaceae</taxon>
        <taxon>Bacillus</taxon>
        <taxon>Bacillus cereus group</taxon>
    </lineage>
</organism>
<dbReference type="PROSITE" id="PS51678">
    <property type="entry name" value="SAM_MT_PRMT"/>
    <property type="match status" value="1"/>
</dbReference>
<dbReference type="SUPFAM" id="SSF53335">
    <property type="entry name" value="S-adenosyl-L-methionine-dependent methyltransferases"/>
    <property type="match status" value="1"/>
</dbReference>
<dbReference type="InterPro" id="IPR029063">
    <property type="entry name" value="SAM-dependent_MTases_sf"/>
</dbReference>
<dbReference type="GO" id="GO:0016274">
    <property type="term" value="F:protein-arginine N-methyltransferase activity"/>
    <property type="evidence" value="ECO:0007669"/>
    <property type="project" value="InterPro"/>
</dbReference>
<accession>A0A150AYT6</accession>